<dbReference type="Gene3D" id="3.30.56.130">
    <property type="entry name" value="Transcriptional regulator CtsR, winged HTH domain"/>
    <property type="match status" value="1"/>
</dbReference>
<dbReference type="EMBL" id="WUUL01000008">
    <property type="protein sequence ID" value="MXQ54573.1"/>
    <property type="molecule type" value="Genomic_DNA"/>
</dbReference>
<accession>A0A6I4VU90</accession>
<dbReference type="GO" id="GO:0006355">
    <property type="term" value="P:regulation of DNA-templated transcription"/>
    <property type="evidence" value="ECO:0007669"/>
    <property type="project" value="UniProtKB-UniRule"/>
</dbReference>
<reference evidence="11 12" key="1">
    <citation type="submission" date="2019-12" db="EMBL/GenBank/DDBJ databases">
        <title>Whole-genome analyses of novel actinobacteria.</title>
        <authorList>
            <person name="Sahin N."/>
            <person name="Saygin H."/>
        </authorList>
    </citation>
    <scope>NUCLEOTIDE SEQUENCE [LARGE SCALE GENOMIC DNA]</scope>
    <source>
        <strain evidence="11 12">KC615</strain>
    </source>
</reference>
<protein>
    <recommendedName>
        <fullName evidence="2 8">Transcriptional regulator CtsR</fullName>
    </recommendedName>
</protein>
<evidence type="ECO:0000256" key="3">
    <source>
        <dbReference type="ARBA" id="ARBA00022491"/>
    </source>
</evidence>
<evidence type="ECO:0000256" key="6">
    <source>
        <dbReference type="ARBA" id="ARBA00023125"/>
    </source>
</evidence>
<dbReference type="Pfam" id="PF05848">
    <property type="entry name" value="CtsR"/>
    <property type="match status" value="1"/>
</dbReference>
<evidence type="ECO:0000256" key="4">
    <source>
        <dbReference type="ARBA" id="ARBA00023015"/>
    </source>
</evidence>
<evidence type="ECO:0000256" key="5">
    <source>
        <dbReference type="ARBA" id="ARBA00023016"/>
    </source>
</evidence>
<gene>
    <name evidence="11" type="ORF">GSM42_12790</name>
</gene>
<comment type="caution">
    <text evidence="11">The sequence shown here is derived from an EMBL/GenBank/DDBJ whole genome shotgun (WGS) entry which is preliminary data.</text>
</comment>
<dbReference type="AlphaFoldDB" id="A0A6I4VU90"/>
<dbReference type="Pfam" id="PF17727">
    <property type="entry name" value="CtsR_C"/>
    <property type="match status" value="1"/>
</dbReference>
<evidence type="ECO:0000313" key="12">
    <source>
        <dbReference type="Proteomes" id="UP000430692"/>
    </source>
</evidence>
<evidence type="ECO:0000259" key="9">
    <source>
        <dbReference type="Pfam" id="PF05848"/>
    </source>
</evidence>
<dbReference type="InterPro" id="IPR041908">
    <property type="entry name" value="CtsR_C_sf"/>
</dbReference>
<keyword evidence="6 8" id="KW-0238">DNA-binding</keyword>
<dbReference type="InterPro" id="IPR040465">
    <property type="entry name" value="CtsR_N"/>
</dbReference>
<proteinExistence type="inferred from homology"/>
<evidence type="ECO:0000256" key="7">
    <source>
        <dbReference type="ARBA" id="ARBA00023163"/>
    </source>
</evidence>
<dbReference type="PIRSF" id="PIRSF010607">
    <property type="entry name" value="Txn_repr_CtsR"/>
    <property type="match status" value="1"/>
</dbReference>
<evidence type="ECO:0000256" key="8">
    <source>
        <dbReference type="PIRNR" id="PIRNR010607"/>
    </source>
</evidence>
<dbReference type="InterPro" id="IPR041902">
    <property type="entry name" value="CtsR_N_sf"/>
</dbReference>
<keyword evidence="7 8" id="KW-0804">Transcription</keyword>
<evidence type="ECO:0000256" key="2">
    <source>
        <dbReference type="ARBA" id="ARBA00014129"/>
    </source>
</evidence>
<dbReference type="FunFam" id="3.30.56.130:FF:000001">
    <property type="entry name" value="Transcriptional regulator CtsR"/>
    <property type="match status" value="1"/>
</dbReference>
<sequence>MGNISDIIEKYLQQMLAASDSGMVEIKRSELADEFQCVPSQINYVISTRFTVEKGYLVESKRGGGGFIRIRRARLHSQKEYFADLLLHIGETIPQITAEHVISRLQEDQLLTEREAILIKGIISRETLQLPLPLRDELRARMLRSMVSILFGRLGG</sequence>
<evidence type="ECO:0000313" key="11">
    <source>
        <dbReference type="EMBL" id="MXQ54573.1"/>
    </source>
</evidence>
<dbReference type="InterPro" id="IPR041473">
    <property type="entry name" value="CtsR_C"/>
</dbReference>
<dbReference type="RefSeq" id="WP_160801928.1">
    <property type="nucleotide sequence ID" value="NZ_WUUL01000008.1"/>
</dbReference>
<evidence type="ECO:0000259" key="10">
    <source>
        <dbReference type="Pfam" id="PF17727"/>
    </source>
</evidence>
<keyword evidence="12" id="KW-1185">Reference proteome</keyword>
<dbReference type="Gene3D" id="1.10.1200.150">
    <property type="entry name" value="Transcriptional regulator CtsR, C-terminal domain"/>
    <property type="match status" value="1"/>
</dbReference>
<feature type="domain" description="CtsR C-terminal dimerization" evidence="10">
    <location>
        <begin position="79"/>
        <end position="147"/>
    </location>
</feature>
<feature type="domain" description="CtsR N-terminal HTH" evidence="9">
    <location>
        <begin position="3"/>
        <end position="73"/>
    </location>
</feature>
<comment type="similarity">
    <text evidence="1 8">Belongs to the CtsR family.</text>
</comment>
<keyword evidence="3 8" id="KW-0678">Repressor</keyword>
<evidence type="ECO:0000256" key="1">
    <source>
        <dbReference type="ARBA" id="ARBA00010189"/>
    </source>
</evidence>
<dbReference type="GO" id="GO:0003677">
    <property type="term" value="F:DNA binding"/>
    <property type="evidence" value="ECO:0007669"/>
    <property type="project" value="UniProtKB-UniRule"/>
</dbReference>
<keyword evidence="4 8" id="KW-0805">Transcription regulation</keyword>
<dbReference type="Proteomes" id="UP000430692">
    <property type="component" value="Unassembled WGS sequence"/>
</dbReference>
<dbReference type="InterPro" id="IPR008463">
    <property type="entry name" value="CtsR"/>
</dbReference>
<keyword evidence="5" id="KW-0346">Stress response</keyword>
<name>A0A6I4VU90_9BACL</name>
<organism evidence="11 12">
    <name type="scientific">Shimazuella alba</name>
    <dbReference type="NCBI Taxonomy" id="2690964"/>
    <lineage>
        <taxon>Bacteria</taxon>
        <taxon>Bacillati</taxon>
        <taxon>Bacillota</taxon>
        <taxon>Bacilli</taxon>
        <taxon>Bacillales</taxon>
        <taxon>Thermoactinomycetaceae</taxon>
        <taxon>Shimazuella</taxon>
    </lineage>
</organism>